<dbReference type="HOGENOM" id="CLU_043276_1_0_9"/>
<evidence type="ECO:0000256" key="2">
    <source>
        <dbReference type="PROSITE-ProRule" id="PRU00284"/>
    </source>
</evidence>
<keyword evidence="5" id="KW-1185">Reference proteome</keyword>
<feature type="domain" description="Methyl-accepting transducer" evidence="3">
    <location>
        <begin position="341"/>
        <end position="492"/>
    </location>
</feature>
<dbReference type="Gene3D" id="3.40.50.720">
    <property type="entry name" value="NAD(P)-binding Rossmann-like Domain"/>
    <property type="match status" value="1"/>
</dbReference>
<reference evidence="4 5" key="2">
    <citation type="journal article" date="2010" name="Stand. Genomic Sci.">
        <title>Complete genome sequence of Syntrophothermus lipocalidus type strain (TGB-C1).</title>
        <authorList>
            <person name="Djao O.D."/>
            <person name="Zhang X."/>
            <person name="Lucas S."/>
            <person name="Lapidus A."/>
            <person name="Del Rio T.G."/>
            <person name="Nolan M."/>
            <person name="Tice H."/>
            <person name="Cheng J.F."/>
            <person name="Han C."/>
            <person name="Tapia R."/>
            <person name="Goodwin L."/>
            <person name="Pitluck S."/>
            <person name="Liolios K."/>
            <person name="Ivanova N."/>
            <person name="Mavromatis K."/>
            <person name="Mikhailova N."/>
            <person name="Ovchinnikova G."/>
            <person name="Pati A."/>
            <person name="Brambilla E."/>
            <person name="Chen A."/>
            <person name="Palaniappan K."/>
            <person name="Land M."/>
            <person name="Hauser L."/>
            <person name="Chang Y.J."/>
            <person name="Jeffries C.D."/>
            <person name="Rohde M."/>
            <person name="Sikorski J."/>
            <person name="Spring S."/>
            <person name="Goker M."/>
            <person name="Detter J.C."/>
            <person name="Woyke T."/>
            <person name="Bristow J."/>
            <person name="Eisen J.A."/>
            <person name="Markowitz V."/>
            <person name="Hugenholtz P."/>
            <person name="Kyrpides N.C."/>
            <person name="Klenk H.P."/>
        </authorList>
    </citation>
    <scope>NUCLEOTIDE SEQUENCE [LARGE SCALE GENOMIC DNA]</scope>
    <source>
        <strain evidence="5">DSM 12680 / TGB-C1</strain>
    </source>
</reference>
<dbReference type="STRING" id="643648.Slip_0473"/>
<organism evidence="4 5">
    <name type="scientific">Syntrophothermus lipocalidus (strain DSM 12680 / TGB-C1)</name>
    <dbReference type="NCBI Taxonomy" id="643648"/>
    <lineage>
        <taxon>Bacteria</taxon>
        <taxon>Bacillati</taxon>
        <taxon>Bacillota</taxon>
        <taxon>Clostridia</taxon>
        <taxon>Eubacteriales</taxon>
        <taxon>Syntrophomonadaceae</taxon>
        <taxon>Syntrophothermus</taxon>
    </lineage>
</organism>
<dbReference type="eggNOG" id="COG0840">
    <property type="taxonomic scope" value="Bacteria"/>
</dbReference>
<evidence type="ECO:0000313" key="4">
    <source>
        <dbReference type="EMBL" id="ADI01257.1"/>
    </source>
</evidence>
<dbReference type="AlphaFoldDB" id="D7CKM2"/>
<dbReference type="Pfam" id="PF01408">
    <property type="entry name" value="GFO_IDH_MocA"/>
    <property type="match status" value="1"/>
</dbReference>
<dbReference type="PANTHER" id="PTHR32089:SF112">
    <property type="entry name" value="LYSOZYME-LIKE PROTEIN-RELATED"/>
    <property type="match status" value="1"/>
</dbReference>
<dbReference type="EMBL" id="CP002048">
    <property type="protein sequence ID" value="ADI01257.1"/>
    <property type="molecule type" value="Genomic_DNA"/>
</dbReference>
<dbReference type="Pfam" id="PF00015">
    <property type="entry name" value="MCPsignal"/>
    <property type="match status" value="1"/>
</dbReference>
<sequence length="492" mass="53482">MTGIAIVGGGKGGTSILKAFDCIEGFSIVGICDIDTNAPAMQLARDRGVPTYSEVETLLRQPGLDVVIEATGSEKVQRLIYEKKRETCSVIDAKGADFLMTLTAAHEKMVRKVNSKKETFEGLASFLTRTYEGGVVYFTTDLERYDFVESTDINISKVKVGEKFLRDGYIDRCINTKKQVKGVIDAKVYGIPLKIWVNPIFEDDGQGQVLGTYGVMVPKVHPVARAFDVFAPIVIQSNVEGAQVMVTDLEKVTHSMSSKKFSIEEMSVGNPIREGDAGWRVVTTGSTIVDDIESKRYGAFRMIGIPLFDEETGDVVGAFGIATPRILAKNLKEMATILKTNVEEIALAMEEIAASASEINVNESNLADVIKEVQGISSEINEILNFIRSVADQTKMLGLNAAIEAARAGEHGRGFGVVAEEIRNLSDQSKETAELIRKLTREIGEKVSKAGEASVNSVKQSQEQAAATQQVTASVMEMANMAERLAEMAKSL</sequence>
<dbReference type="InterPro" id="IPR036291">
    <property type="entry name" value="NAD(P)-bd_dom_sf"/>
</dbReference>
<protein>
    <submittedName>
        <fullName evidence="4">Methyl-accepting chemotaxis sensory transducer</fullName>
    </submittedName>
</protein>
<dbReference type="RefSeq" id="WP_013174659.1">
    <property type="nucleotide sequence ID" value="NC_014220.1"/>
</dbReference>
<reference evidence="5" key="1">
    <citation type="journal article" date="2010" name="Stand. Genomic Sci.">
        <title>Complete genome sequence of Syntrophothermus lipocalidus type strain (TGB-C1T).</title>
        <authorList>
            <consortium name="US DOE Joint Genome Institute (JGI-PGF)"/>
            <person name="Djao O."/>
            <person name="Zhang X."/>
            <person name="Lucas S."/>
            <person name="Lapidus A."/>
            <person name="Glavina Del Rio T."/>
            <person name="Nolan M."/>
            <person name="Tice H."/>
            <person name="Cheng J."/>
            <person name="Han C."/>
            <person name="Tapia R."/>
            <person name="Goodwin L."/>
            <person name="Pitluck S."/>
            <person name="Liolios K."/>
            <person name="Ivanova N."/>
            <person name="Mavromatis K."/>
            <person name="Mikhailova N."/>
            <person name="Ovchinnikova G."/>
            <person name="Pati A."/>
            <person name="Brambilla E."/>
            <person name="Chen A."/>
            <person name="Palaniappan K."/>
            <person name="Land M."/>
            <person name="Hauser L."/>
            <person name="Chang Y."/>
            <person name="Jeffries C."/>
            <person name="Rohde M."/>
            <person name="Sikorski J."/>
            <person name="Spring S."/>
            <person name="Goker M."/>
            <person name="Detter J."/>
            <person name="Woyke T."/>
            <person name="Bristow J."/>
            <person name="Eisen J."/>
            <person name="Markowitz V."/>
            <person name="Hugenholtz P."/>
            <person name="Kyrpides N."/>
            <person name="Klenk H."/>
        </authorList>
    </citation>
    <scope>NUCLEOTIDE SEQUENCE [LARGE SCALE GENOMIC DNA]</scope>
    <source>
        <strain evidence="5">DSM 12680 / TGB-C1</strain>
    </source>
</reference>
<dbReference type="SUPFAM" id="SSF51735">
    <property type="entry name" value="NAD(P)-binding Rossmann-fold domains"/>
    <property type="match status" value="1"/>
</dbReference>
<proteinExistence type="predicted"/>
<dbReference type="SUPFAM" id="SSF58104">
    <property type="entry name" value="Methyl-accepting chemotaxis protein (MCP) signaling domain"/>
    <property type="match status" value="1"/>
</dbReference>
<dbReference type="OrthoDB" id="1674419at2"/>
<evidence type="ECO:0000313" key="5">
    <source>
        <dbReference type="Proteomes" id="UP000000378"/>
    </source>
</evidence>
<evidence type="ECO:0000259" key="3">
    <source>
        <dbReference type="PROSITE" id="PS50111"/>
    </source>
</evidence>
<dbReference type="SMART" id="SM00283">
    <property type="entry name" value="MA"/>
    <property type="match status" value="1"/>
</dbReference>
<dbReference type="GO" id="GO:0016020">
    <property type="term" value="C:membrane"/>
    <property type="evidence" value="ECO:0007669"/>
    <property type="project" value="InterPro"/>
</dbReference>
<accession>D7CKM2</accession>
<dbReference type="Gene3D" id="1.10.287.950">
    <property type="entry name" value="Methyl-accepting chemotaxis protein"/>
    <property type="match status" value="1"/>
</dbReference>
<dbReference type="Proteomes" id="UP000000378">
    <property type="component" value="Chromosome"/>
</dbReference>
<dbReference type="PANTHER" id="PTHR32089">
    <property type="entry name" value="METHYL-ACCEPTING CHEMOTAXIS PROTEIN MCPB"/>
    <property type="match status" value="1"/>
</dbReference>
<dbReference type="GO" id="GO:0007165">
    <property type="term" value="P:signal transduction"/>
    <property type="evidence" value="ECO:0007669"/>
    <property type="project" value="UniProtKB-KW"/>
</dbReference>
<dbReference type="KEGG" id="slp:Slip_0473"/>
<gene>
    <name evidence="4" type="ordered locus">Slip_0473</name>
</gene>
<keyword evidence="1 2" id="KW-0807">Transducer</keyword>
<evidence type="ECO:0000256" key="1">
    <source>
        <dbReference type="ARBA" id="ARBA00023224"/>
    </source>
</evidence>
<dbReference type="GO" id="GO:0000166">
    <property type="term" value="F:nucleotide binding"/>
    <property type="evidence" value="ECO:0007669"/>
    <property type="project" value="InterPro"/>
</dbReference>
<dbReference type="InterPro" id="IPR000683">
    <property type="entry name" value="Gfo/Idh/MocA-like_OxRdtase_N"/>
</dbReference>
<dbReference type="PROSITE" id="PS50111">
    <property type="entry name" value="CHEMOTAXIS_TRANSDUC_2"/>
    <property type="match status" value="1"/>
</dbReference>
<name>D7CKM2_SYNLT</name>
<dbReference type="InterPro" id="IPR004089">
    <property type="entry name" value="MCPsignal_dom"/>
</dbReference>